<dbReference type="Proteomes" id="UP001310248">
    <property type="component" value="Unassembled WGS sequence"/>
</dbReference>
<dbReference type="PANTHER" id="PTHR34216">
    <property type="match status" value="1"/>
</dbReference>
<dbReference type="Gene3D" id="3.40.50.2000">
    <property type="entry name" value="Glycogen Phosphorylase B"/>
    <property type="match status" value="2"/>
</dbReference>
<evidence type="ECO:0000259" key="2">
    <source>
        <dbReference type="PROSITE" id="PS51677"/>
    </source>
</evidence>
<dbReference type="InterPro" id="IPR011330">
    <property type="entry name" value="Glyco_hydro/deAcase_b/a-brl"/>
</dbReference>
<dbReference type="Gene3D" id="3.20.20.370">
    <property type="entry name" value="Glycoside hydrolase/deacetylase"/>
    <property type="match status" value="1"/>
</dbReference>
<dbReference type="PROSITE" id="PS51677">
    <property type="entry name" value="NODB"/>
    <property type="match status" value="1"/>
</dbReference>
<dbReference type="PANTHER" id="PTHR34216:SF7">
    <property type="entry name" value="POLY-BETA-1,6-N-ACETYL-D-GLUCOSAMINE N-DEACETYLASE"/>
    <property type="match status" value="1"/>
</dbReference>
<evidence type="ECO:0000313" key="4">
    <source>
        <dbReference type="Proteomes" id="UP001310248"/>
    </source>
</evidence>
<keyword evidence="4" id="KW-1185">Reference proteome</keyword>
<comment type="caution">
    <text evidence="3">The sequence shown here is derived from an EMBL/GenBank/DDBJ whole genome shotgun (WGS) entry which is preliminary data.</text>
</comment>
<feature type="domain" description="NodB homology" evidence="2">
    <location>
        <begin position="407"/>
        <end position="595"/>
    </location>
</feature>
<dbReference type="CDD" id="cd10918">
    <property type="entry name" value="CE4_NodB_like_5s_6s"/>
    <property type="match status" value="1"/>
</dbReference>
<organism evidence="3 4">
    <name type="scientific">Agarivorans aestuarii</name>
    <dbReference type="NCBI Taxonomy" id="1563703"/>
    <lineage>
        <taxon>Bacteria</taxon>
        <taxon>Pseudomonadati</taxon>
        <taxon>Pseudomonadota</taxon>
        <taxon>Gammaproteobacteria</taxon>
        <taxon>Alteromonadales</taxon>
        <taxon>Alteromonadaceae</taxon>
        <taxon>Agarivorans</taxon>
    </lineage>
</organism>
<sequence length="595" mass="67469">MALSQLEVTGAEVYATQVGDRLTQRGHQVFYVSDTLSCPHKGQHFRLLFNKRSLPRRVWHVLYLIYLILRYKIQLVHAHSRASGWSSYVACKLTNTPMVTSVHGRQPVHRSRKKFHALGYHAVAVCENIAQQIIRDLGVPREQVSVVRNGVDSQQFSPLPAANNDKPIIQIIGRLTGPKGELVYQLLKQCIDLNTNKVQVVSGSHVDKRFAEFEDKVEFCGYSDNIRSTIAQADLIIGAGRVAMEALLCKKPVFAVGEAKALGYISLDNLPAALASNFGDVADDGKTELDIDYSNLAEQLASFGEQHQLSEQLVAAIKAEYDLDAVCQKLLETYQSAYVYTKQQEVPIIMYHRVTQDDSQKGAYGTYVTLERLEEHFQTIKRMGLSPITFSELAEIGLEHRFNHGKRYIILTFDDGYQDNFDLLLPLLKKYQFKAVIYAVTGTDHNRWDVEHPTKPDQRFELMSHQTMREIDQSGYVEIGGHTLNHPKLAELSEAEQQQEIEQNKAELESLLGRELTTFAYPYGNHNQQTKQLAKQAGYTFTVATDSGPIGMHQDLQQIRRIVMFPSTTKFGLWRKIKGNYTYKKASKQARQIDE</sequence>
<gene>
    <name evidence="3" type="ORF">SNR37_001349</name>
</gene>
<keyword evidence="1" id="KW-0732">Signal</keyword>
<dbReference type="RefSeq" id="WP_329776765.1">
    <property type="nucleotide sequence ID" value="NZ_JAYDYW010000017.1"/>
</dbReference>
<evidence type="ECO:0000313" key="3">
    <source>
        <dbReference type="EMBL" id="MEE1676022.1"/>
    </source>
</evidence>
<dbReference type="Pfam" id="PF13439">
    <property type="entry name" value="Glyco_transf_4"/>
    <property type="match status" value="1"/>
</dbReference>
<accession>A0ABU7GA14</accession>
<dbReference type="EMBL" id="JAYDYW010000017">
    <property type="protein sequence ID" value="MEE1676022.1"/>
    <property type="molecule type" value="Genomic_DNA"/>
</dbReference>
<proteinExistence type="predicted"/>
<dbReference type="SUPFAM" id="SSF88713">
    <property type="entry name" value="Glycoside hydrolase/deacetylase"/>
    <property type="match status" value="1"/>
</dbReference>
<dbReference type="SUPFAM" id="SSF53756">
    <property type="entry name" value="UDP-Glycosyltransferase/glycogen phosphorylase"/>
    <property type="match status" value="1"/>
</dbReference>
<dbReference type="Pfam" id="PF01522">
    <property type="entry name" value="Polysacc_deac_1"/>
    <property type="match status" value="1"/>
</dbReference>
<dbReference type="InterPro" id="IPR028098">
    <property type="entry name" value="Glyco_trans_4-like_N"/>
</dbReference>
<reference evidence="4" key="1">
    <citation type="submission" date="2023-07" db="EMBL/GenBank/DDBJ databases">
        <title>Draft genome sequence of Agarivorans aestuarii strain ZMCS4, a CAZymes producing bacteria isolated from the marine brown algae Clodostephus spongiosus.</title>
        <authorList>
            <person name="Lorente B."/>
            <person name="Cabral C."/>
            <person name="Frias J."/>
            <person name="Faria J."/>
            <person name="Toubarro D."/>
        </authorList>
    </citation>
    <scope>NUCLEOTIDE SEQUENCE [LARGE SCALE GENOMIC DNA]</scope>
    <source>
        <strain evidence="4">ZMCS4</strain>
    </source>
</reference>
<reference evidence="3 4" key="2">
    <citation type="submission" date="2023-12" db="EMBL/GenBank/DDBJ databases">
        <authorList>
            <consortium name="Cladostephus spongiosus"/>
            <person name="Lorente B."/>
            <person name="Cabral C."/>
            <person name="Frias J."/>
            <person name="Faria J."/>
            <person name="Toubarro D."/>
        </authorList>
    </citation>
    <scope>NUCLEOTIDE SEQUENCE [LARGE SCALE GENOMIC DNA]</scope>
    <source>
        <strain evidence="3 4">ZMCS4</strain>
    </source>
</reference>
<dbReference type="InterPro" id="IPR002509">
    <property type="entry name" value="NODB_dom"/>
</dbReference>
<dbReference type="CDD" id="cd03819">
    <property type="entry name" value="GT4_WavL-like"/>
    <property type="match status" value="1"/>
</dbReference>
<evidence type="ECO:0000256" key="1">
    <source>
        <dbReference type="ARBA" id="ARBA00022729"/>
    </source>
</evidence>
<name>A0ABU7GA14_9ALTE</name>
<protein>
    <submittedName>
        <fullName evidence="3">Polysaccharide deacetylase family protein</fullName>
    </submittedName>
</protein>
<dbReference type="InterPro" id="IPR051398">
    <property type="entry name" value="Polysacch_Deacetylase"/>
</dbReference>